<dbReference type="GO" id="GO:0005737">
    <property type="term" value="C:cytoplasm"/>
    <property type="evidence" value="ECO:0007669"/>
    <property type="project" value="TreeGrafter"/>
</dbReference>
<dbReference type="Pfam" id="PF21938">
    <property type="entry name" value="CAP_N"/>
    <property type="match status" value="1"/>
</dbReference>
<dbReference type="GO" id="GO:0000902">
    <property type="term" value="P:cell morphogenesis"/>
    <property type="evidence" value="ECO:0007669"/>
    <property type="project" value="TreeGrafter"/>
</dbReference>
<evidence type="ECO:0000256" key="1">
    <source>
        <dbReference type="ARBA" id="ARBA00007659"/>
    </source>
</evidence>
<name>G7YM97_CLOSI</name>
<dbReference type="PROSITE" id="PS51329">
    <property type="entry name" value="C_CAP_COFACTOR_C"/>
    <property type="match status" value="1"/>
</dbReference>
<protein>
    <submittedName>
        <fullName evidence="4">Adenylyl cyclase-associated protein 1</fullName>
    </submittedName>
</protein>
<feature type="compositionally biased region" description="Polar residues" evidence="2">
    <location>
        <begin position="1059"/>
        <end position="1072"/>
    </location>
</feature>
<dbReference type="InterPro" id="IPR016098">
    <property type="entry name" value="CAP/MinC_C"/>
</dbReference>
<dbReference type="SUPFAM" id="SSF69340">
    <property type="entry name" value="C-terminal domain of adenylylcyclase associated protein"/>
    <property type="match status" value="1"/>
</dbReference>
<evidence type="ECO:0000313" key="4">
    <source>
        <dbReference type="EMBL" id="GAA54078.1"/>
    </source>
</evidence>
<dbReference type="GO" id="GO:0008179">
    <property type="term" value="F:adenylate cyclase binding"/>
    <property type="evidence" value="ECO:0007669"/>
    <property type="project" value="TreeGrafter"/>
</dbReference>
<evidence type="ECO:0000256" key="2">
    <source>
        <dbReference type="SAM" id="MobiDB-lite"/>
    </source>
</evidence>
<reference key="2">
    <citation type="submission" date="2011-10" db="EMBL/GenBank/DDBJ databases">
        <title>The genome and transcriptome sequence of Clonorchis sinensis provide insights into the carcinogenic liver fluke.</title>
        <authorList>
            <person name="Wang X."/>
            <person name="Huang Y."/>
            <person name="Chen W."/>
            <person name="Liu H."/>
            <person name="Guo L."/>
            <person name="Chen Y."/>
            <person name="Luo F."/>
            <person name="Zhou W."/>
            <person name="Sun J."/>
            <person name="Mao Q."/>
            <person name="Liang P."/>
            <person name="Zhou C."/>
            <person name="Tian Y."/>
            <person name="Men J."/>
            <person name="Lv X."/>
            <person name="Huang L."/>
            <person name="Zhou J."/>
            <person name="Hu Y."/>
            <person name="Li R."/>
            <person name="Zhang F."/>
            <person name="Lei H."/>
            <person name="Li X."/>
            <person name="Hu X."/>
            <person name="Liang C."/>
            <person name="Xu J."/>
            <person name="Wu Z."/>
            <person name="Yu X."/>
        </authorList>
    </citation>
    <scope>NUCLEOTIDE SEQUENCE</scope>
    <source>
        <strain>Henan</strain>
    </source>
</reference>
<keyword evidence="5" id="KW-1185">Reference proteome</keyword>
<dbReference type="GO" id="GO:0003779">
    <property type="term" value="F:actin binding"/>
    <property type="evidence" value="ECO:0007669"/>
    <property type="project" value="InterPro"/>
</dbReference>
<dbReference type="InterPro" id="IPR017901">
    <property type="entry name" value="C-CAP_CF_C-like"/>
</dbReference>
<dbReference type="InterPro" id="IPR053950">
    <property type="entry name" value="CAP_N"/>
</dbReference>
<dbReference type="InterPro" id="IPR036222">
    <property type="entry name" value="CAP_N_sf"/>
</dbReference>
<dbReference type="Pfam" id="PF08603">
    <property type="entry name" value="CAP_C"/>
    <property type="match status" value="1"/>
</dbReference>
<evidence type="ECO:0000259" key="3">
    <source>
        <dbReference type="PROSITE" id="PS51329"/>
    </source>
</evidence>
<feature type="domain" description="C-CAP/cofactor C-like" evidence="3">
    <location>
        <begin position="547"/>
        <end position="698"/>
    </location>
</feature>
<sequence length="1239" mass="138920">MTLHFEGGKRIPKDSVTVVSLFNGLGSCLPSRRGWTLTLCGSLCASTTYLAILRGNTRTVSHIRLVSGQRSDEQLFGCSTLLVPNCFVTRRKHEDWDTARFGQPGSIPALVLPSAGMVAMHRKCVKLNNYGSEASALNSEAMLSMMMLMMYSAFDFMDEDNIACVLQLDNFLTSNDLNPGVLRIFQRLIHYSIDDEVGQERREWTSLWDHTFHRQAFSQLMIHSHTRNAFQDAHIPLVTSEARRAKHQSSQRFHTVVGMDKLESLLDRLEKVVLCLESSQDTGMNRCPQTRTQFASKGNNSLKEYDDLISGPLAEFLTLSKKIGGDVKEQSDLVQKCFVCQRQIIENAAQHGKPSESHLDGLLRQCCEPISAVVQYKDKRRSSQYFNHLSAVAESILALGWVSVTPAPAPYIQNMQEAAQFFINRVIKDFKEKDPQHLVWTKALTSLWDGLRDYVRKNHTTGLSWNVNGTPSPSTGGGVPAPPPAFSDADLVAPAAPSGDPTRNALFAELNRGEGITAGLRKVSDTMKTHKNPELRAGAGLQPRSGPPQKAPKPTASNNGAKQATPVMELRGNKWVVENYQNQHLKITETEPKQTVYMYKCVGCTIEVKGKINSVMMDNCKKTGVVFDDLISALDIVNCQSVQVQSMGQLQTVNVDKTDGCQIYLSSQSLYADIITAKSSELNVLVPKVNGDYENIGYDYRSTAFHRPDSFFVRCSHIVPTTIRVTGVNTTESTGKRGMAYPKYLRAYCGCSVTERPEKVNAMEGCVSSNRIPNRYCTVSRKIPARHYPVLALLLDKSSDNSRTSALIIENQFFNYPPANIVGCTNMEQRMKSVACKLEVDLEIESDVHSFFTRRHLVSVVSQWSMFEVSVGLASRGSPLEPRNDPGTEVQAGSPHKAHDFEIIRIEPTESARNNRISFRSNIATKLKNSSEPFVYSVSLPTKKLPVQRSPRNITGELIAAHTKNSGGKLKRSDSTIPPSISLYMRHCVLRRRCRVLIMSGTPDFAAKPEKVTKRVALLSQGGLKIWTGTVRSNMKQFGRNTTYVKVCRGQPTKRKTPEASTPETQQQSDSLLDSEKTTIRTVLLYGCENWQLRMEELKQFEVFDHGCQKCNHNPLDLANSQCDQQTVFLKRRNPLRKSVDWHTEHVTKRAQPAECVSSSIVDELFHPKTIRNTSSSLIRCPYRTRSMLRRHRWSKTEIRLTPSAPSDQLSDPYNNMKHTAALQTRLPMDNRMSQLRQR</sequence>
<dbReference type="InterPro" id="IPR006599">
    <property type="entry name" value="CARP_motif"/>
</dbReference>
<dbReference type="InterPro" id="IPR013912">
    <property type="entry name" value="Adenylate_cyclase-assoc_CAP_C"/>
</dbReference>
<proteinExistence type="inferred from homology"/>
<dbReference type="SUPFAM" id="SSF101278">
    <property type="entry name" value="N-terminal domain of adenylylcyclase associated protein, CAP"/>
    <property type="match status" value="1"/>
</dbReference>
<evidence type="ECO:0000313" key="5">
    <source>
        <dbReference type="Proteomes" id="UP000008909"/>
    </source>
</evidence>
<dbReference type="AlphaFoldDB" id="G7YM97"/>
<dbReference type="PANTHER" id="PTHR10652:SF0">
    <property type="entry name" value="ADENYLYL CYCLASE-ASSOCIATED PROTEIN"/>
    <property type="match status" value="1"/>
</dbReference>
<comment type="similarity">
    <text evidence="1">Belongs to the CAP family.</text>
</comment>
<dbReference type="Gene3D" id="1.25.40.330">
    <property type="entry name" value="Adenylate cyclase-associated CAP, N-terminal domain"/>
    <property type="match status" value="1"/>
</dbReference>
<dbReference type="Proteomes" id="UP000008909">
    <property type="component" value="Unassembled WGS sequence"/>
</dbReference>
<dbReference type="FunFam" id="1.25.40.330:FF:000001">
    <property type="entry name" value="Adenylyl cyclase-associated protein"/>
    <property type="match status" value="1"/>
</dbReference>
<feature type="region of interest" description="Disordered" evidence="2">
    <location>
        <begin position="1049"/>
        <end position="1073"/>
    </location>
</feature>
<feature type="region of interest" description="Disordered" evidence="2">
    <location>
        <begin position="533"/>
        <end position="565"/>
    </location>
</feature>
<feature type="region of interest" description="Disordered" evidence="2">
    <location>
        <begin position="465"/>
        <end position="484"/>
    </location>
</feature>
<dbReference type="InterPro" id="IPR001837">
    <property type="entry name" value="Adenylate_cyclase-assoc_CAP"/>
</dbReference>
<reference evidence="4" key="1">
    <citation type="journal article" date="2011" name="Genome Biol.">
        <title>The draft genome of the carcinogenic human liver fluke Clonorchis sinensis.</title>
        <authorList>
            <person name="Wang X."/>
            <person name="Chen W."/>
            <person name="Huang Y."/>
            <person name="Sun J."/>
            <person name="Men J."/>
            <person name="Liu H."/>
            <person name="Luo F."/>
            <person name="Guo L."/>
            <person name="Lv X."/>
            <person name="Deng C."/>
            <person name="Zhou C."/>
            <person name="Fan Y."/>
            <person name="Li X."/>
            <person name="Huang L."/>
            <person name="Hu Y."/>
            <person name="Liang C."/>
            <person name="Hu X."/>
            <person name="Xu J."/>
            <person name="Yu X."/>
        </authorList>
    </citation>
    <scope>NUCLEOTIDE SEQUENCE [LARGE SCALE GENOMIC DNA]</scope>
    <source>
        <strain evidence="4">Henan</strain>
    </source>
</reference>
<dbReference type="InterPro" id="IPR036223">
    <property type="entry name" value="CAP_C_sf"/>
</dbReference>
<dbReference type="EMBL" id="DF143713">
    <property type="protein sequence ID" value="GAA54078.1"/>
    <property type="molecule type" value="Genomic_DNA"/>
</dbReference>
<dbReference type="SMART" id="SM00673">
    <property type="entry name" value="CARP"/>
    <property type="match status" value="2"/>
</dbReference>
<accession>G7YM97</accession>
<organism evidence="4 5">
    <name type="scientific">Clonorchis sinensis</name>
    <name type="common">Chinese liver fluke</name>
    <dbReference type="NCBI Taxonomy" id="79923"/>
    <lineage>
        <taxon>Eukaryota</taxon>
        <taxon>Metazoa</taxon>
        <taxon>Spiralia</taxon>
        <taxon>Lophotrochozoa</taxon>
        <taxon>Platyhelminthes</taxon>
        <taxon>Trematoda</taxon>
        <taxon>Digenea</taxon>
        <taxon>Opisthorchiida</taxon>
        <taxon>Opisthorchiata</taxon>
        <taxon>Opisthorchiidae</taxon>
        <taxon>Clonorchis</taxon>
    </lineage>
</organism>
<gene>
    <name evidence="4" type="ORF">CLF_112117</name>
</gene>
<feature type="region of interest" description="Disordered" evidence="2">
    <location>
        <begin position="875"/>
        <end position="895"/>
    </location>
</feature>
<dbReference type="PANTHER" id="PTHR10652">
    <property type="entry name" value="ADENYLYL CYCLASE-ASSOCIATED PROTEIN"/>
    <property type="match status" value="1"/>
</dbReference>
<dbReference type="GO" id="GO:0007015">
    <property type="term" value="P:actin filament organization"/>
    <property type="evidence" value="ECO:0007669"/>
    <property type="project" value="TreeGrafter"/>
</dbReference>
<dbReference type="Gene3D" id="2.160.20.70">
    <property type="match status" value="1"/>
</dbReference>
<dbReference type="GO" id="GO:0019933">
    <property type="term" value="P:cAMP-mediated signaling"/>
    <property type="evidence" value="ECO:0007669"/>
    <property type="project" value="TreeGrafter"/>
</dbReference>